<reference evidence="5" key="1">
    <citation type="submission" date="2020-07" db="EMBL/GenBank/DDBJ databases">
        <authorList>
            <person name="Nieuwenhuis M."/>
            <person name="Van De Peppel L.J.J."/>
        </authorList>
    </citation>
    <scope>NUCLEOTIDE SEQUENCE</scope>
    <source>
        <strain evidence="5">AP01</strain>
        <tissue evidence="5">Mycelium</tissue>
    </source>
</reference>
<dbReference type="Pfam" id="PF08241">
    <property type="entry name" value="Methyltransf_11"/>
    <property type="match status" value="1"/>
</dbReference>
<dbReference type="CDD" id="cd02440">
    <property type="entry name" value="AdoMet_MTases"/>
    <property type="match status" value="1"/>
</dbReference>
<evidence type="ECO:0000256" key="3">
    <source>
        <dbReference type="ARBA" id="ARBA00022679"/>
    </source>
</evidence>
<comment type="caution">
    <text evidence="5">The sequence shown here is derived from an EMBL/GenBank/DDBJ whole genome shotgun (WGS) entry which is preliminary data.</text>
</comment>
<dbReference type="InterPro" id="IPR029063">
    <property type="entry name" value="SAM-dependent_MTases_sf"/>
</dbReference>
<keyword evidence="3" id="KW-0808">Transferase</keyword>
<accession>A0A9P7G7X1</accession>
<keyword evidence="6" id="KW-1185">Reference proteome</keyword>
<dbReference type="PANTHER" id="PTHR44942">
    <property type="entry name" value="METHYLTRANSF_11 DOMAIN-CONTAINING PROTEIN"/>
    <property type="match status" value="1"/>
</dbReference>
<protein>
    <recommendedName>
        <fullName evidence="4">Methyltransferase type 11 domain-containing protein</fullName>
    </recommendedName>
</protein>
<evidence type="ECO:0000313" key="6">
    <source>
        <dbReference type="Proteomes" id="UP000775547"/>
    </source>
</evidence>
<dbReference type="OrthoDB" id="10027013at2759"/>
<proteinExistence type="inferred from homology"/>
<dbReference type="Proteomes" id="UP000775547">
    <property type="component" value="Unassembled WGS sequence"/>
</dbReference>
<gene>
    <name evidence="5" type="ORF">DXG03_008515</name>
</gene>
<reference evidence="5" key="2">
    <citation type="submission" date="2021-10" db="EMBL/GenBank/DDBJ databases">
        <title>Phylogenomics reveals ancestral predisposition of the termite-cultivated fungus Termitomyces towards a domesticated lifestyle.</title>
        <authorList>
            <person name="Auxier B."/>
            <person name="Grum-Grzhimaylo A."/>
            <person name="Cardenas M.E."/>
            <person name="Lodge J.D."/>
            <person name="Laessoe T."/>
            <person name="Pedersen O."/>
            <person name="Smith M.E."/>
            <person name="Kuyper T.W."/>
            <person name="Franco-Molano E.A."/>
            <person name="Baroni T.J."/>
            <person name="Aanen D.K."/>
        </authorList>
    </citation>
    <scope>NUCLEOTIDE SEQUENCE</scope>
    <source>
        <strain evidence="5">AP01</strain>
        <tissue evidence="5">Mycelium</tissue>
    </source>
</reference>
<dbReference type="PANTHER" id="PTHR44942:SF4">
    <property type="entry name" value="METHYLTRANSFERASE TYPE 11 DOMAIN-CONTAINING PROTEIN"/>
    <property type="match status" value="1"/>
</dbReference>
<dbReference type="InterPro" id="IPR013216">
    <property type="entry name" value="Methyltransf_11"/>
</dbReference>
<name>A0A9P7G7X1_9AGAR</name>
<organism evidence="5 6">
    <name type="scientific">Asterophora parasitica</name>
    <dbReference type="NCBI Taxonomy" id="117018"/>
    <lineage>
        <taxon>Eukaryota</taxon>
        <taxon>Fungi</taxon>
        <taxon>Dikarya</taxon>
        <taxon>Basidiomycota</taxon>
        <taxon>Agaricomycotina</taxon>
        <taxon>Agaricomycetes</taxon>
        <taxon>Agaricomycetidae</taxon>
        <taxon>Agaricales</taxon>
        <taxon>Tricholomatineae</taxon>
        <taxon>Lyophyllaceae</taxon>
        <taxon>Asterophora</taxon>
    </lineage>
</organism>
<evidence type="ECO:0000259" key="4">
    <source>
        <dbReference type="Pfam" id="PF08241"/>
    </source>
</evidence>
<evidence type="ECO:0000256" key="2">
    <source>
        <dbReference type="ARBA" id="ARBA00022603"/>
    </source>
</evidence>
<keyword evidence="2" id="KW-0489">Methyltransferase</keyword>
<dbReference type="EMBL" id="JABCKV010000070">
    <property type="protein sequence ID" value="KAG5644420.1"/>
    <property type="molecule type" value="Genomic_DNA"/>
</dbReference>
<feature type="domain" description="Methyltransferase type 11" evidence="4">
    <location>
        <begin position="46"/>
        <end position="140"/>
    </location>
</feature>
<comment type="similarity">
    <text evidence="1">Belongs to the methyltransferase superfamily.</text>
</comment>
<dbReference type="GO" id="GO:0032259">
    <property type="term" value="P:methylation"/>
    <property type="evidence" value="ECO:0007669"/>
    <property type="project" value="UniProtKB-KW"/>
</dbReference>
<dbReference type="GO" id="GO:0008757">
    <property type="term" value="F:S-adenosylmethionine-dependent methyltransferase activity"/>
    <property type="evidence" value="ECO:0007669"/>
    <property type="project" value="InterPro"/>
</dbReference>
<sequence>MATFAKKTFNASVYSSFRPTYPRVLFNDILDFHRKDSLEPLWDRAVDLGCGTGQATTQLVEHFSSVVGIDPSQSMIEAAQAKNQAQGLSFRQGTSEGLSAIIPDDSVDLVISAQASHWFDWDKVWPETSRILRKGGTAAFWIYAEFRLPQYPFVTPLITAYTQGKDPSTSVGPYFERPGRTILENMLTDVPNPTQMESVLKQRGGLAQFERRYYSGQHYPTHLPPPSPTQVRPVEMRTSIRWRDLLGYFRTWSALQNFHERFPEDLDRVDERFPEDKLGEALDQNLKASQVDIDVGGGDIAVRFWKDLRDEVKNHGGKYGVDESVLVEWPIALLLAKKL</sequence>
<evidence type="ECO:0000256" key="1">
    <source>
        <dbReference type="ARBA" id="ARBA00008361"/>
    </source>
</evidence>
<dbReference type="SUPFAM" id="SSF53335">
    <property type="entry name" value="S-adenosyl-L-methionine-dependent methyltransferases"/>
    <property type="match status" value="1"/>
</dbReference>
<dbReference type="InterPro" id="IPR051052">
    <property type="entry name" value="Diverse_substrate_MTase"/>
</dbReference>
<dbReference type="AlphaFoldDB" id="A0A9P7G7X1"/>
<evidence type="ECO:0000313" key="5">
    <source>
        <dbReference type="EMBL" id="KAG5644420.1"/>
    </source>
</evidence>
<dbReference type="Gene3D" id="3.40.50.150">
    <property type="entry name" value="Vaccinia Virus protein VP39"/>
    <property type="match status" value="1"/>
</dbReference>